<dbReference type="PANTHER" id="PTHR12948">
    <property type="entry name" value="NEDD8 ULTIMATE BUSTER-1 BS4 PROTEIN"/>
    <property type="match status" value="1"/>
</dbReference>
<evidence type="ECO:0000313" key="6">
    <source>
        <dbReference type="Proteomes" id="UP001378592"/>
    </source>
</evidence>
<dbReference type="AlphaFoldDB" id="A0AAN9ZHQ2"/>
<sequence length="600" mass="68092">MNSDLRAEDILVQVREKLNSDQVKLWLPPYYTEGSGRCEEEIEKLSRSYSQSLNLDLSSCLTAIQSLQSRALERLQERNHYRDTGLATVKVRVPNQLHQRNQLSIQMRLTCLAKDLQEAVAREINDTSARVKLISNGRVLDYEVSLSTQGVRHGTQLMAIILNEDPSEMEGAESNHRTLESTKAAAFLLARSSTDESSLGDEYYSLQIADQTGKKLYLPTEEKRALIVAMSLHEKGRVALKAENYALALLLFLEADKEFSICNSSILQSVDNYALLNLDIAWCYLCLRSVTYLPDAEQRLKKCEQSFERSYGPNLERVLALKGNTGNEAALFMRLHLLQAIVLFHQNKRQEAARLFSLVETELGNLKVDDGCLCQLMELGYTASEARLGLRAAHGNIGGAVELITRRREEREQLRKKEEAERKQNRERRKLGRCADGRQWVEPQLYQLLLSMGFTPFLAQRALQHTNNDVQMSVQLIQEQPDLLCQQDFNRDTINKVVALGFSRKKAKKALRNCNGDVERAAELLLRQIGESSNSGSDEDSDTDTDNSARDDGMEEKQQAFENLTKGMATNEEDHLDLTLVHEESFLREYKALLNMPNNQ</sequence>
<dbReference type="PANTHER" id="PTHR12948:SF3">
    <property type="entry name" value="NEDD8 ULTIMATE BUSTER 1"/>
    <property type="match status" value="1"/>
</dbReference>
<protein>
    <recommendedName>
        <fullName evidence="7">NEDD8 ultimate buster 1</fullName>
    </recommendedName>
</protein>
<accession>A0AAN9ZHQ2</accession>
<dbReference type="PROSITE" id="PS50053">
    <property type="entry name" value="UBIQUITIN_2"/>
    <property type="match status" value="1"/>
</dbReference>
<dbReference type="Pfam" id="PF00627">
    <property type="entry name" value="UBA"/>
    <property type="match status" value="3"/>
</dbReference>
<evidence type="ECO:0000256" key="2">
    <source>
        <dbReference type="SAM" id="MobiDB-lite"/>
    </source>
</evidence>
<dbReference type="InterPro" id="IPR041207">
    <property type="entry name" value="NUB1_ubiquitin-like_dom"/>
</dbReference>
<keyword evidence="1" id="KW-0175">Coiled coil</keyword>
<evidence type="ECO:0000256" key="1">
    <source>
        <dbReference type="SAM" id="Coils"/>
    </source>
</evidence>
<dbReference type="CDD" id="cd14291">
    <property type="entry name" value="UBA1_NUB1_like"/>
    <property type="match status" value="1"/>
</dbReference>
<dbReference type="GO" id="GO:2000058">
    <property type="term" value="P:regulation of ubiquitin-dependent protein catabolic process"/>
    <property type="evidence" value="ECO:0007669"/>
    <property type="project" value="TreeGrafter"/>
</dbReference>
<dbReference type="CDD" id="cd17062">
    <property type="entry name" value="Ubl_NUB1"/>
    <property type="match status" value="1"/>
</dbReference>
<dbReference type="SUPFAM" id="SSF54236">
    <property type="entry name" value="Ubiquitin-like"/>
    <property type="match status" value="1"/>
</dbReference>
<dbReference type="InterPro" id="IPR029071">
    <property type="entry name" value="Ubiquitin-like_domsf"/>
</dbReference>
<dbReference type="PROSITE" id="PS50030">
    <property type="entry name" value="UBA"/>
    <property type="match status" value="3"/>
</dbReference>
<evidence type="ECO:0008006" key="7">
    <source>
        <dbReference type="Google" id="ProtNLM"/>
    </source>
</evidence>
<reference evidence="5 6" key="1">
    <citation type="submission" date="2024-03" db="EMBL/GenBank/DDBJ databases">
        <title>The genome assembly and annotation of the cricket Gryllus longicercus Weissman &amp; Gray.</title>
        <authorList>
            <person name="Szrajer S."/>
            <person name="Gray D."/>
            <person name="Ylla G."/>
        </authorList>
    </citation>
    <scope>NUCLEOTIDE SEQUENCE [LARGE SCALE GENOMIC DNA]</scope>
    <source>
        <strain evidence="5">DAG 2021-001</strain>
        <tissue evidence="5">Whole body minus gut</tissue>
    </source>
</reference>
<feature type="compositionally biased region" description="Basic and acidic residues" evidence="2">
    <location>
        <begin position="547"/>
        <end position="559"/>
    </location>
</feature>
<name>A0AAN9ZHQ2_9ORTH</name>
<feature type="domain" description="UBA" evidence="3">
    <location>
        <begin position="488"/>
        <end position="528"/>
    </location>
</feature>
<dbReference type="Gene3D" id="1.10.8.10">
    <property type="entry name" value="DNA helicase RuvA subunit, C-terminal domain"/>
    <property type="match status" value="3"/>
</dbReference>
<dbReference type="InterPro" id="IPR009060">
    <property type="entry name" value="UBA-like_sf"/>
</dbReference>
<feature type="domain" description="UBA" evidence="3">
    <location>
        <begin position="367"/>
        <end position="407"/>
    </location>
</feature>
<dbReference type="InterPro" id="IPR039749">
    <property type="entry name" value="NUB1"/>
</dbReference>
<dbReference type="Proteomes" id="UP001378592">
    <property type="component" value="Unassembled WGS sequence"/>
</dbReference>
<dbReference type="Gene3D" id="3.10.20.90">
    <property type="entry name" value="Phosphatidylinositol 3-kinase Catalytic Subunit, Chain A, domain 1"/>
    <property type="match status" value="1"/>
</dbReference>
<feature type="domain" description="UBA" evidence="3">
    <location>
        <begin position="440"/>
        <end position="480"/>
    </location>
</feature>
<dbReference type="EMBL" id="JAZDUA010000012">
    <property type="protein sequence ID" value="KAK7873540.1"/>
    <property type="molecule type" value="Genomic_DNA"/>
</dbReference>
<gene>
    <name evidence="5" type="ORF">R5R35_008789</name>
</gene>
<dbReference type="InterPro" id="IPR015940">
    <property type="entry name" value="UBA"/>
</dbReference>
<feature type="domain" description="Ubiquitin-like" evidence="4">
    <location>
        <begin position="87"/>
        <end position="161"/>
    </location>
</feature>
<comment type="caution">
    <text evidence="5">The sequence shown here is derived from an EMBL/GenBank/DDBJ whole genome shotgun (WGS) entry which is preliminary data.</text>
</comment>
<evidence type="ECO:0000313" key="5">
    <source>
        <dbReference type="EMBL" id="KAK7873540.1"/>
    </source>
</evidence>
<feature type="coiled-coil region" evidence="1">
    <location>
        <begin position="400"/>
        <end position="430"/>
    </location>
</feature>
<proteinExistence type="predicted"/>
<evidence type="ECO:0000259" key="4">
    <source>
        <dbReference type="PROSITE" id="PS50053"/>
    </source>
</evidence>
<dbReference type="SUPFAM" id="SSF46934">
    <property type="entry name" value="UBA-like"/>
    <property type="match status" value="3"/>
</dbReference>
<dbReference type="SMART" id="SM00165">
    <property type="entry name" value="UBA"/>
    <property type="match status" value="3"/>
</dbReference>
<keyword evidence="6" id="KW-1185">Reference proteome</keyword>
<evidence type="ECO:0000259" key="3">
    <source>
        <dbReference type="PROSITE" id="PS50030"/>
    </source>
</evidence>
<dbReference type="InterPro" id="IPR000626">
    <property type="entry name" value="Ubiquitin-like_dom"/>
</dbReference>
<organism evidence="5 6">
    <name type="scientific">Gryllus longicercus</name>
    <dbReference type="NCBI Taxonomy" id="2509291"/>
    <lineage>
        <taxon>Eukaryota</taxon>
        <taxon>Metazoa</taxon>
        <taxon>Ecdysozoa</taxon>
        <taxon>Arthropoda</taxon>
        <taxon>Hexapoda</taxon>
        <taxon>Insecta</taxon>
        <taxon>Pterygota</taxon>
        <taxon>Neoptera</taxon>
        <taxon>Polyneoptera</taxon>
        <taxon>Orthoptera</taxon>
        <taxon>Ensifera</taxon>
        <taxon>Gryllidea</taxon>
        <taxon>Grylloidea</taxon>
        <taxon>Gryllidae</taxon>
        <taxon>Gryllinae</taxon>
        <taxon>Gryllus</taxon>
    </lineage>
</organism>
<feature type="region of interest" description="Disordered" evidence="2">
    <location>
        <begin position="528"/>
        <end position="559"/>
    </location>
</feature>
<dbReference type="Pfam" id="PF18037">
    <property type="entry name" value="Ubiquitin_5"/>
    <property type="match status" value="1"/>
</dbReference>